<evidence type="ECO:0000256" key="1">
    <source>
        <dbReference type="ARBA" id="ARBA00004370"/>
    </source>
</evidence>
<dbReference type="Gene3D" id="3.10.20.310">
    <property type="entry name" value="membrane protein fhac"/>
    <property type="match status" value="1"/>
</dbReference>
<evidence type="ECO:0000256" key="3">
    <source>
        <dbReference type="ARBA" id="ARBA00022618"/>
    </source>
</evidence>
<dbReference type="InterPro" id="IPR005548">
    <property type="entry name" value="Cell_div_FtsQ/DivIB_C"/>
</dbReference>
<evidence type="ECO:0000313" key="9">
    <source>
        <dbReference type="EMBL" id="EPD32223.1"/>
    </source>
</evidence>
<evidence type="ECO:0000313" key="10">
    <source>
        <dbReference type="Proteomes" id="UP000014417"/>
    </source>
</evidence>
<sequence>MSDVRDIRPKIDLKRRAARKTRLRRLAVLLVVLLLSAALAWLAFFSSVFTAKNVKVTGNSLVTSEQVVEAAQVQMGVPLARQNLGELGERVATLPPVKSVKVSRGWPSSIKIKVTERTPLFQLRVGEQWHWVDEEGVAFYSASEPNEELPRALAQSPDAELLVDVAEVLKVVPAEVLEQVTATNAMSPEHIVLELTGDRLVNWGSSDNSAEKARVLVPLLAQPGQNYDVSAPSNPAIS</sequence>
<dbReference type="Pfam" id="PF03799">
    <property type="entry name" value="FtsQ_DivIB_C"/>
    <property type="match status" value="1"/>
</dbReference>
<evidence type="ECO:0000256" key="2">
    <source>
        <dbReference type="ARBA" id="ARBA00022475"/>
    </source>
</evidence>
<name>S2VXM5_9ACTN</name>
<keyword evidence="5" id="KW-1133">Transmembrane helix</keyword>
<dbReference type="Pfam" id="PF08478">
    <property type="entry name" value="POTRA_1"/>
    <property type="match status" value="1"/>
</dbReference>
<protein>
    <recommendedName>
        <fullName evidence="8">POTRA domain-containing protein</fullName>
    </recommendedName>
</protein>
<dbReference type="InterPro" id="IPR050487">
    <property type="entry name" value="FtsQ_DivIB"/>
</dbReference>
<proteinExistence type="predicted"/>
<dbReference type="HOGENOM" id="CLU_047677_1_0_11"/>
<organism evidence="9 10">
    <name type="scientific">Propionimicrobium lymphophilum ACS-093-V-SCH5</name>
    <dbReference type="NCBI Taxonomy" id="883161"/>
    <lineage>
        <taxon>Bacteria</taxon>
        <taxon>Bacillati</taxon>
        <taxon>Actinomycetota</taxon>
        <taxon>Actinomycetes</taxon>
        <taxon>Propionibacteriales</taxon>
        <taxon>Propionibacteriaceae</taxon>
        <taxon>Propionimicrobium</taxon>
    </lineage>
</organism>
<comment type="caution">
    <text evidence="9">The sequence shown here is derived from an EMBL/GenBank/DDBJ whole genome shotgun (WGS) entry which is preliminary data.</text>
</comment>
<evidence type="ECO:0000259" key="8">
    <source>
        <dbReference type="PROSITE" id="PS51779"/>
    </source>
</evidence>
<dbReference type="PROSITE" id="PS51779">
    <property type="entry name" value="POTRA"/>
    <property type="match status" value="1"/>
</dbReference>
<dbReference type="GO" id="GO:0005886">
    <property type="term" value="C:plasma membrane"/>
    <property type="evidence" value="ECO:0007669"/>
    <property type="project" value="TreeGrafter"/>
</dbReference>
<feature type="domain" description="POTRA" evidence="8">
    <location>
        <begin position="49"/>
        <end position="117"/>
    </location>
</feature>
<evidence type="ECO:0000256" key="5">
    <source>
        <dbReference type="ARBA" id="ARBA00022989"/>
    </source>
</evidence>
<dbReference type="OrthoDB" id="9790760at2"/>
<keyword evidence="3" id="KW-0132">Cell division</keyword>
<evidence type="ECO:0000256" key="6">
    <source>
        <dbReference type="ARBA" id="ARBA00023136"/>
    </source>
</evidence>
<evidence type="ECO:0000256" key="7">
    <source>
        <dbReference type="ARBA" id="ARBA00023306"/>
    </source>
</evidence>
<dbReference type="PANTHER" id="PTHR37820:SF1">
    <property type="entry name" value="CELL DIVISION PROTEIN FTSQ"/>
    <property type="match status" value="1"/>
</dbReference>
<dbReference type="PANTHER" id="PTHR37820">
    <property type="entry name" value="CELL DIVISION PROTEIN DIVIB"/>
    <property type="match status" value="1"/>
</dbReference>
<evidence type="ECO:0000256" key="4">
    <source>
        <dbReference type="ARBA" id="ARBA00022692"/>
    </source>
</evidence>
<dbReference type="EMBL" id="AGZR01000009">
    <property type="protein sequence ID" value="EPD32223.1"/>
    <property type="molecule type" value="Genomic_DNA"/>
</dbReference>
<reference evidence="9 10" key="1">
    <citation type="submission" date="2013-04" db="EMBL/GenBank/DDBJ databases">
        <title>The Genome Sequence of Propionimicrobium lymphophilum ACS-093-V-SCH5.</title>
        <authorList>
            <consortium name="The Broad Institute Genomics Platform"/>
            <person name="Earl A."/>
            <person name="Ward D."/>
            <person name="Feldgarden M."/>
            <person name="Gevers D."/>
            <person name="Saerens B."/>
            <person name="Vaneechoutte M."/>
            <person name="Walker B."/>
            <person name="Young S."/>
            <person name="Zeng Q."/>
            <person name="Gargeya S."/>
            <person name="Fitzgerald M."/>
            <person name="Haas B."/>
            <person name="Abouelleil A."/>
            <person name="Allen A.W."/>
            <person name="Alvarado L."/>
            <person name="Arachchi H.M."/>
            <person name="Berlin A.M."/>
            <person name="Chapman S.B."/>
            <person name="Gainer-Dewar J."/>
            <person name="Goldberg J."/>
            <person name="Griggs A."/>
            <person name="Gujja S."/>
            <person name="Hansen M."/>
            <person name="Howarth C."/>
            <person name="Imamovic A."/>
            <person name="Ireland A."/>
            <person name="Larimer J."/>
            <person name="McCowan C."/>
            <person name="Murphy C."/>
            <person name="Pearson M."/>
            <person name="Poon T.W."/>
            <person name="Priest M."/>
            <person name="Roberts A."/>
            <person name="Saif S."/>
            <person name="Shea T."/>
            <person name="Sisk P."/>
            <person name="Sykes S."/>
            <person name="Wortman J."/>
            <person name="Nusbaum C."/>
            <person name="Birren B."/>
        </authorList>
    </citation>
    <scope>NUCLEOTIDE SEQUENCE [LARGE SCALE GENOMIC DNA]</scope>
    <source>
        <strain evidence="9 10">ACS-093-V-SCH5</strain>
    </source>
</reference>
<dbReference type="InterPro" id="IPR013685">
    <property type="entry name" value="POTRA_FtsQ_type"/>
</dbReference>
<keyword evidence="10" id="KW-1185">Reference proteome</keyword>
<dbReference type="Proteomes" id="UP000014417">
    <property type="component" value="Unassembled WGS sequence"/>
</dbReference>
<dbReference type="RefSeq" id="WP_016456598.1">
    <property type="nucleotide sequence ID" value="NZ_KE150269.1"/>
</dbReference>
<dbReference type="GO" id="GO:0051301">
    <property type="term" value="P:cell division"/>
    <property type="evidence" value="ECO:0007669"/>
    <property type="project" value="UniProtKB-KW"/>
</dbReference>
<keyword evidence="6" id="KW-0472">Membrane</keyword>
<keyword evidence="7" id="KW-0131">Cell cycle</keyword>
<keyword evidence="4" id="KW-0812">Transmembrane</keyword>
<dbReference type="AlphaFoldDB" id="S2VXM5"/>
<accession>S2VXM5</accession>
<gene>
    <name evidence="9" type="ORF">HMPREF9306_01792</name>
</gene>
<keyword evidence="2" id="KW-1003">Cell membrane</keyword>
<comment type="subcellular location">
    <subcellularLocation>
        <location evidence="1">Membrane</location>
    </subcellularLocation>
</comment>
<dbReference type="InterPro" id="IPR034746">
    <property type="entry name" value="POTRA"/>
</dbReference>
<dbReference type="PATRIC" id="fig|883161.3.peg.1779"/>
<dbReference type="STRING" id="883161.HMPREF9306_01792"/>